<reference evidence="1" key="1">
    <citation type="journal article" date="2019" name="Viruses">
        <title>Detection and Characterization of Invertebrate Iridoviruses Found in Reptiles and Prey Insects in Europe over the Past Two Decades.</title>
        <authorList>
            <person name="Papp T."/>
            <person name="Marschang R.E."/>
        </authorList>
    </citation>
    <scope>NUCLEOTIDE SEQUENCE</scope>
    <source>
        <strain evidence="1">Liz-CrIV</strain>
    </source>
</reference>
<evidence type="ECO:0000313" key="1">
    <source>
        <dbReference type="EMBL" id="QEA08228.1"/>
    </source>
</evidence>
<protein>
    <submittedName>
        <fullName evidence="1">Uncharacterized protein</fullName>
    </submittedName>
</protein>
<sequence>MKLIVSVFIICCQFLNILGERQCINMIPKLCFNNNHSGNTTLDKWRTVMQFTYGDVEPNIIIPDGFVEGSNRCMNVKATTVCFSEPPLSNRRLLNETWTMTDLYFKIPRWWKTGPRICANVENMVCFAVSDDEGTHQWSFKVNMLYGNVVPKLGPPNKRVRNYCMKVDESKICFSDQPLLDDFSNKSWNLNNILFFIKL</sequence>
<name>A0A5B8RJM5_9VIRU</name>
<organism evidence="1">
    <name type="scientific">Iridovirus Liz-CrIV</name>
    <dbReference type="NCBI Taxonomy" id="2594309"/>
    <lineage>
        <taxon>Viruses</taxon>
        <taxon>Varidnaviria</taxon>
        <taxon>Bamfordvirae</taxon>
        <taxon>Nucleocytoviricota</taxon>
        <taxon>Megaviricetes</taxon>
        <taxon>Pimascovirales</taxon>
        <taxon>Pimascovirales incertae sedis</taxon>
        <taxon>Iridoviridae</taxon>
    </lineage>
</organism>
<dbReference type="EMBL" id="MN081869">
    <property type="protein sequence ID" value="QEA08228.1"/>
    <property type="molecule type" value="Genomic_DNA"/>
</dbReference>
<accession>A0A5B8RJM5</accession>
<proteinExistence type="predicted"/>